<accession>A0AC35TXY9</accession>
<protein>
    <submittedName>
        <fullName evidence="2">HMG box domain-containing protein</fullName>
    </submittedName>
</protein>
<evidence type="ECO:0000313" key="2">
    <source>
        <dbReference type="WBParaSite" id="RSKR_0000559400.1"/>
    </source>
</evidence>
<evidence type="ECO:0000313" key="1">
    <source>
        <dbReference type="Proteomes" id="UP000095286"/>
    </source>
</evidence>
<name>A0AC35TXY9_9BILA</name>
<reference evidence="2" key="1">
    <citation type="submission" date="2016-11" db="UniProtKB">
        <authorList>
            <consortium name="WormBaseParasite"/>
        </authorList>
    </citation>
    <scope>IDENTIFICATION</scope>
    <source>
        <strain evidence="2">KR3021</strain>
    </source>
</reference>
<dbReference type="WBParaSite" id="RSKR_0000559400.1">
    <property type="protein sequence ID" value="RSKR_0000559400.1"/>
    <property type="gene ID" value="RSKR_0000559400"/>
</dbReference>
<organism evidence="1 2">
    <name type="scientific">Rhabditophanes sp. KR3021</name>
    <dbReference type="NCBI Taxonomy" id="114890"/>
    <lineage>
        <taxon>Eukaryota</taxon>
        <taxon>Metazoa</taxon>
        <taxon>Ecdysozoa</taxon>
        <taxon>Nematoda</taxon>
        <taxon>Chromadorea</taxon>
        <taxon>Rhabditida</taxon>
        <taxon>Tylenchina</taxon>
        <taxon>Panagrolaimomorpha</taxon>
        <taxon>Strongyloidoidea</taxon>
        <taxon>Alloionematidae</taxon>
        <taxon>Rhabditophanes</taxon>
    </lineage>
</organism>
<proteinExistence type="predicted"/>
<dbReference type="Proteomes" id="UP000095286">
    <property type="component" value="Unplaced"/>
</dbReference>
<sequence length="294" mass="33116">MSHTNRSGKSKREKSVESDAESVVESVAESAAGSISSVVSHESNVSDTATATATPLSAIKGIDMPLAELLDVCRYITEAADKHKNGNYKVTTAYPGVKDLTKVSKEVLDRSFKNAFKVACRSDSVKLKSMAQVTHSFLDGPEYVNIFPDFPKSPVGVFKIFMELAGYREYFKSVPADLREQFNDNSNSVKKDAIKKHEEQVVEYNEALDRFVTDHPELNDSQKRHVISRKIVIKGQPKKGIKRSKLSAFDYFKTTKKGKYADLNDFEREKKLQSTFDRLKEKEKQIFLDLEANQ</sequence>